<reference evidence="3 4" key="1">
    <citation type="journal article" date="2018" name="Mol. Genet. Genomics">
        <title>The red deer Cervus elaphus genome CerEla1.0: sequencing, annotating, genes, and chromosomes.</title>
        <authorList>
            <person name="Bana N.A."/>
            <person name="Nyiri A."/>
            <person name="Nagy J."/>
            <person name="Frank K."/>
            <person name="Nagy T."/>
            <person name="Steger V."/>
            <person name="Schiller M."/>
            <person name="Lakatos P."/>
            <person name="Sugar L."/>
            <person name="Horn P."/>
            <person name="Barta E."/>
            <person name="Orosz L."/>
        </authorList>
    </citation>
    <scope>NUCLEOTIDE SEQUENCE [LARGE SCALE GENOMIC DNA]</scope>
    <source>
        <strain evidence="3">Hungarian</strain>
    </source>
</reference>
<feature type="domain" description="DUF3350" evidence="2">
    <location>
        <begin position="326"/>
        <end position="380"/>
    </location>
</feature>
<gene>
    <name evidence="3" type="ORF">Celaphus_00016375</name>
</gene>
<evidence type="ECO:0000313" key="3">
    <source>
        <dbReference type="EMBL" id="OWK04479.1"/>
    </source>
</evidence>
<feature type="region of interest" description="Disordered" evidence="1">
    <location>
        <begin position="313"/>
        <end position="348"/>
    </location>
</feature>
<dbReference type="Pfam" id="PF11830">
    <property type="entry name" value="DUF3350"/>
    <property type="match status" value="1"/>
</dbReference>
<comment type="caution">
    <text evidence="3">The sequence shown here is derived from an EMBL/GenBank/DDBJ whole genome shotgun (WGS) entry which is preliminary data.</text>
</comment>
<feature type="compositionally biased region" description="Basic and acidic residues" evidence="1">
    <location>
        <begin position="335"/>
        <end position="348"/>
    </location>
</feature>
<keyword evidence="4" id="KW-1185">Reference proteome</keyword>
<dbReference type="AlphaFoldDB" id="A0A212CEP4"/>
<protein>
    <recommendedName>
        <fullName evidence="2">DUF3350 domain-containing protein</fullName>
    </recommendedName>
</protein>
<organism evidence="3 4">
    <name type="scientific">Cervus elaphus hippelaphus</name>
    <name type="common">European red deer</name>
    <dbReference type="NCBI Taxonomy" id="46360"/>
    <lineage>
        <taxon>Eukaryota</taxon>
        <taxon>Metazoa</taxon>
        <taxon>Chordata</taxon>
        <taxon>Craniata</taxon>
        <taxon>Vertebrata</taxon>
        <taxon>Euteleostomi</taxon>
        <taxon>Mammalia</taxon>
        <taxon>Eutheria</taxon>
        <taxon>Laurasiatheria</taxon>
        <taxon>Artiodactyla</taxon>
        <taxon>Ruminantia</taxon>
        <taxon>Pecora</taxon>
        <taxon>Cervidae</taxon>
        <taxon>Cervinae</taxon>
        <taxon>Cervus</taxon>
    </lineage>
</organism>
<evidence type="ECO:0000256" key="1">
    <source>
        <dbReference type="SAM" id="MobiDB-lite"/>
    </source>
</evidence>
<evidence type="ECO:0000259" key="2">
    <source>
        <dbReference type="Pfam" id="PF11830"/>
    </source>
</evidence>
<dbReference type="Proteomes" id="UP000242450">
    <property type="component" value="Chromosome 21"/>
</dbReference>
<evidence type="ECO:0000313" key="4">
    <source>
        <dbReference type="Proteomes" id="UP000242450"/>
    </source>
</evidence>
<dbReference type="EMBL" id="MKHE01000021">
    <property type="protein sequence ID" value="OWK04479.1"/>
    <property type="molecule type" value="Genomic_DNA"/>
</dbReference>
<accession>A0A212CEP4</accession>
<proteinExistence type="predicted"/>
<dbReference type="OrthoDB" id="295078at2759"/>
<sequence length="404" mass="45233">MLFTIGQSEVYLISPDTKNIAVLDMWTTLVSSAGSLKEVEAFISSVFQRTNEALVDEIGLHKLCEQIKGINSSKTKLELQKHLTTLTNQEQATIFEEVQKLRSRNEKCLHEEKPKVHAHIGEIKQTSQIAAEYTGSELPSSATRFRLDMLRNKVKRSLTEPLESILSHDNKARGLQEHSASLGLDTSINTSKELSGCEKEALPISKSCFRFLSSLDDLSSDLESQPTKQPALLSPKQGFQRHANTLSHVPGECQASAASMGVPGGLAKEACKDFESKANHVGDASRTPIKMRRHSWRQQIFLRVATPQKACDSPSRYEDYSELGDLSPRSPLEPVCKDEPFSPVPEEKKRTSLELRDLWQKAILQQILVLRMDKENQKLQASENDLLNTCLNLIMKKSLLVLKK</sequence>
<name>A0A212CEP4_CEREH</name>
<dbReference type="InterPro" id="IPR021785">
    <property type="entry name" value="DUF3350"/>
</dbReference>